<keyword evidence="2" id="KW-0808">Transferase</keyword>
<dbReference type="GO" id="GO:0016747">
    <property type="term" value="F:acyltransferase activity, transferring groups other than amino-acyl groups"/>
    <property type="evidence" value="ECO:0007669"/>
    <property type="project" value="InterPro"/>
</dbReference>
<feature type="domain" description="N-acetyltransferase" evidence="1">
    <location>
        <begin position="1"/>
        <end position="90"/>
    </location>
</feature>
<sequence>MQDPHDSVCIQRIVVQAKGRGCGKEALKLALRWLFDTRSAHRVWLDVKAFNERARHVYASLGFVYEGTLRERLRVGDRYESLILMSMLWKEYDAIWGYAISPRESE</sequence>
<accession>A0A7X4YU32</accession>
<dbReference type="OrthoDB" id="9795206at2"/>
<dbReference type="PROSITE" id="PS51186">
    <property type="entry name" value="GNAT"/>
    <property type="match status" value="1"/>
</dbReference>
<dbReference type="Gene3D" id="3.40.630.30">
    <property type="match status" value="1"/>
</dbReference>
<dbReference type="InterPro" id="IPR016181">
    <property type="entry name" value="Acyl_CoA_acyltransferase"/>
</dbReference>
<dbReference type="PANTHER" id="PTHR43415:SF3">
    <property type="entry name" value="GNAT-FAMILY ACETYLTRANSFERASE"/>
    <property type="match status" value="1"/>
</dbReference>
<dbReference type="InterPro" id="IPR000182">
    <property type="entry name" value="GNAT_dom"/>
</dbReference>
<comment type="caution">
    <text evidence="2">The sequence shown here is derived from an EMBL/GenBank/DDBJ whole genome shotgun (WGS) entry which is preliminary data.</text>
</comment>
<name>A0A7X4YU32_9BACL</name>
<dbReference type="Pfam" id="PF00583">
    <property type="entry name" value="Acetyltransf_1"/>
    <property type="match status" value="1"/>
</dbReference>
<protein>
    <submittedName>
        <fullName evidence="2">GNAT family N-acetyltransferase</fullName>
    </submittedName>
</protein>
<dbReference type="RefSeq" id="WP_161703607.1">
    <property type="nucleotide sequence ID" value="NZ_JAAAMU010000020.1"/>
</dbReference>
<organism evidence="2 3">
    <name type="scientific">Paenibacillus sacheonensis</name>
    <dbReference type="NCBI Taxonomy" id="742054"/>
    <lineage>
        <taxon>Bacteria</taxon>
        <taxon>Bacillati</taxon>
        <taxon>Bacillota</taxon>
        <taxon>Bacilli</taxon>
        <taxon>Bacillales</taxon>
        <taxon>Paenibacillaceae</taxon>
        <taxon>Paenibacillus</taxon>
    </lineage>
</organism>
<gene>
    <name evidence="2" type="ORF">GT003_26295</name>
</gene>
<dbReference type="EMBL" id="JAAAMU010000020">
    <property type="protein sequence ID" value="NBC72523.1"/>
    <property type="molecule type" value="Genomic_DNA"/>
</dbReference>
<reference evidence="2 3" key="1">
    <citation type="submission" date="2020-01" db="EMBL/GenBank/DDBJ databases">
        <title>Paenibacillus soybeanensis sp. nov. isolated from the nodules of soybean (Glycine max(L.) Merr).</title>
        <authorList>
            <person name="Wang H."/>
        </authorList>
    </citation>
    <scope>NUCLEOTIDE SEQUENCE [LARGE SCALE GENOMIC DNA]</scope>
    <source>
        <strain evidence="2 3">DSM 23054</strain>
    </source>
</reference>
<evidence type="ECO:0000313" key="3">
    <source>
        <dbReference type="Proteomes" id="UP000558113"/>
    </source>
</evidence>
<proteinExistence type="predicted"/>
<dbReference type="PANTHER" id="PTHR43415">
    <property type="entry name" value="SPERMIDINE N(1)-ACETYLTRANSFERASE"/>
    <property type="match status" value="1"/>
</dbReference>
<evidence type="ECO:0000313" key="2">
    <source>
        <dbReference type="EMBL" id="NBC72523.1"/>
    </source>
</evidence>
<dbReference type="AlphaFoldDB" id="A0A7X4YU32"/>
<evidence type="ECO:0000259" key="1">
    <source>
        <dbReference type="PROSITE" id="PS51186"/>
    </source>
</evidence>
<dbReference type="Proteomes" id="UP000558113">
    <property type="component" value="Unassembled WGS sequence"/>
</dbReference>
<dbReference type="SUPFAM" id="SSF55729">
    <property type="entry name" value="Acyl-CoA N-acyltransferases (Nat)"/>
    <property type="match status" value="1"/>
</dbReference>
<keyword evidence="3" id="KW-1185">Reference proteome</keyword>